<gene>
    <name evidence="1" type="ORF">ODALV1_LOCUS30376</name>
</gene>
<accession>A0ABP1S6N2</accession>
<keyword evidence="2" id="KW-1185">Reference proteome</keyword>
<dbReference type="Gene3D" id="3.30.70.1820">
    <property type="entry name" value="L1 transposable element, RRM domain"/>
    <property type="match status" value="1"/>
</dbReference>
<evidence type="ECO:0000313" key="2">
    <source>
        <dbReference type="Proteomes" id="UP001642540"/>
    </source>
</evidence>
<organism evidence="1 2">
    <name type="scientific">Orchesella dallaii</name>
    <dbReference type="NCBI Taxonomy" id="48710"/>
    <lineage>
        <taxon>Eukaryota</taxon>
        <taxon>Metazoa</taxon>
        <taxon>Ecdysozoa</taxon>
        <taxon>Arthropoda</taxon>
        <taxon>Hexapoda</taxon>
        <taxon>Collembola</taxon>
        <taxon>Entomobryomorpha</taxon>
        <taxon>Entomobryoidea</taxon>
        <taxon>Orchesellidae</taxon>
        <taxon>Orchesellinae</taxon>
        <taxon>Orchesella</taxon>
    </lineage>
</organism>
<dbReference type="Proteomes" id="UP001642540">
    <property type="component" value="Unassembled WGS sequence"/>
</dbReference>
<comment type="caution">
    <text evidence="1">The sequence shown here is derived from an EMBL/GenBank/DDBJ whole genome shotgun (WGS) entry which is preliminary data.</text>
</comment>
<proteinExistence type="predicted"/>
<dbReference type="EMBL" id="CAXLJM020000162">
    <property type="protein sequence ID" value="CAL8145045.1"/>
    <property type="molecule type" value="Genomic_DNA"/>
</dbReference>
<sequence>MKSLKGEVKHLKHELVNAKRDNEKVLYIANKQNLVLSGISEENDTDLKMKVTRIIRERLEINVQIDTADRLGPPSNPAKARLVKVRLQSMADRKEILTNKKKLIDIYVNEDLPPGMRTTQYTLRLALKKAKEEKRNIEKVNWHQGTVEVDGVSFYIEEGKLVPEQRI</sequence>
<evidence type="ECO:0000313" key="1">
    <source>
        <dbReference type="EMBL" id="CAL8145045.1"/>
    </source>
</evidence>
<reference evidence="1 2" key="1">
    <citation type="submission" date="2024-08" db="EMBL/GenBank/DDBJ databases">
        <authorList>
            <person name="Cucini C."/>
            <person name="Frati F."/>
        </authorList>
    </citation>
    <scope>NUCLEOTIDE SEQUENCE [LARGE SCALE GENOMIC DNA]</scope>
</reference>
<name>A0ABP1S6N2_9HEXA</name>
<protein>
    <submittedName>
        <fullName evidence="1">Uncharacterized protein</fullName>
    </submittedName>
</protein>